<evidence type="ECO:0000313" key="2">
    <source>
        <dbReference type="EMBL" id="KAK7945557.1"/>
    </source>
</evidence>
<gene>
    <name evidence="2" type="ORF">WMY93_001285</name>
</gene>
<feature type="region of interest" description="Disordered" evidence="1">
    <location>
        <begin position="35"/>
        <end position="57"/>
    </location>
</feature>
<feature type="compositionally biased region" description="Polar residues" evidence="1">
    <location>
        <begin position="40"/>
        <end position="54"/>
    </location>
</feature>
<reference evidence="3" key="1">
    <citation type="submission" date="2024-04" db="EMBL/GenBank/DDBJ databases">
        <title>Salinicola lusitanus LLJ914,a marine bacterium isolated from the Okinawa Trough.</title>
        <authorList>
            <person name="Li J."/>
        </authorList>
    </citation>
    <scope>NUCLEOTIDE SEQUENCE [LARGE SCALE GENOMIC DNA]</scope>
</reference>
<keyword evidence="3" id="KW-1185">Reference proteome</keyword>
<accession>A0AAW0Q509</accession>
<protein>
    <submittedName>
        <fullName evidence="2">Uncharacterized protein</fullName>
    </submittedName>
</protein>
<dbReference type="AlphaFoldDB" id="A0AAW0Q509"/>
<name>A0AAW0Q509_9GOBI</name>
<proteinExistence type="predicted"/>
<dbReference type="EMBL" id="JBBPFD010000001">
    <property type="protein sequence ID" value="KAK7945557.1"/>
    <property type="molecule type" value="Genomic_DNA"/>
</dbReference>
<dbReference type="Proteomes" id="UP001460270">
    <property type="component" value="Unassembled WGS sequence"/>
</dbReference>
<organism evidence="2 3">
    <name type="scientific">Mugilogobius chulae</name>
    <name type="common">yellowstripe goby</name>
    <dbReference type="NCBI Taxonomy" id="88201"/>
    <lineage>
        <taxon>Eukaryota</taxon>
        <taxon>Metazoa</taxon>
        <taxon>Chordata</taxon>
        <taxon>Craniata</taxon>
        <taxon>Vertebrata</taxon>
        <taxon>Euteleostomi</taxon>
        <taxon>Actinopterygii</taxon>
        <taxon>Neopterygii</taxon>
        <taxon>Teleostei</taxon>
        <taxon>Neoteleostei</taxon>
        <taxon>Acanthomorphata</taxon>
        <taxon>Gobiaria</taxon>
        <taxon>Gobiiformes</taxon>
        <taxon>Gobioidei</taxon>
        <taxon>Gobiidae</taxon>
        <taxon>Gobionellinae</taxon>
        <taxon>Mugilogobius</taxon>
    </lineage>
</organism>
<comment type="caution">
    <text evidence="2">The sequence shown here is derived from an EMBL/GenBank/DDBJ whole genome shotgun (WGS) entry which is preliminary data.</text>
</comment>
<sequence length="125" mass="13664">MCPDGFSEALVRQNCSLIGPLVIAVALSPSPDDGEGHLSVFTSPRRQTGRSTEQLYHRDSPISRTINSQRGLLHNSINTTGSVKEVERDIKCACTSFRAEAFPFGNPLRGTGWSEEKVTLGVQYL</sequence>
<evidence type="ECO:0000313" key="3">
    <source>
        <dbReference type="Proteomes" id="UP001460270"/>
    </source>
</evidence>
<evidence type="ECO:0000256" key="1">
    <source>
        <dbReference type="SAM" id="MobiDB-lite"/>
    </source>
</evidence>